<accession>A0A377FWS9</accession>
<evidence type="ECO:0000313" key="1">
    <source>
        <dbReference type="EMBL" id="STO09271.1"/>
    </source>
</evidence>
<proteinExistence type="predicted"/>
<name>A0A377FWS9_9BACL</name>
<sequence>MSLDPNWEKPSLSRGEGSKLIGKWLDEAKNKNGNLLFICGAGISMTGISVAPTGRGAGEAYENYLRIEKGASIPSEVTGDIAKLYEYFCYPMNEDGEKSFSQESHNEFISAITDSNHSFEFSGKPNFQHKSLVNEVLEAKGSIRVYSLNMDEFFEVATTLSSNKPEELIVNAADLVELPKFNKVFRDWNILAAHGKNIKNQQSVWSQTLLSKSIYETVDKHLTEEKKILEMSMECLLQAPYFKRVVFVGLAAPLTYLIEKLREKLEDDFEWAWINPYTEPQKWLLSDPSRTFNEENGEWIKAGLTDCLWTAYSNFYKKWFSVTCQRNIEDIPLLDIYPTPQRDMSLVEQVYRGRRIYDLGFATLTEVANNIERLHEIDADKDVYQYPQRTNGNQYHDAVLGASLHKLFEKGIKLTNSGADENPKLTIAVKVSETYPVSAHILKVNNKVPENIIANGISKTFESIILNPDHRHIIVIDNDREAWPSLIRAIEQEMSKSFPKDYNLVSVVFSEELDEFISNTEFKAPPARIRRP</sequence>
<dbReference type="EMBL" id="UGGP01000001">
    <property type="protein sequence ID" value="STO09271.1"/>
    <property type="molecule type" value="Genomic_DNA"/>
</dbReference>
<dbReference type="STRING" id="1397694.GCA_000702585_00113"/>
<dbReference type="Gene3D" id="3.40.50.1220">
    <property type="entry name" value="TPP-binding domain"/>
    <property type="match status" value="1"/>
</dbReference>
<protein>
    <recommendedName>
        <fullName evidence="3">SIR2-like domain-containing protein</fullName>
    </recommendedName>
</protein>
<evidence type="ECO:0008006" key="3">
    <source>
        <dbReference type="Google" id="ProtNLM"/>
    </source>
</evidence>
<reference evidence="1 2" key="1">
    <citation type="submission" date="2018-06" db="EMBL/GenBank/DDBJ databases">
        <authorList>
            <consortium name="Pathogen Informatics"/>
            <person name="Doyle S."/>
        </authorList>
    </citation>
    <scope>NUCLEOTIDE SEQUENCE [LARGE SCALE GENOMIC DNA]</scope>
    <source>
        <strain evidence="1 2">NCTC13163</strain>
    </source>
</reference>
<organism evidence="1 2">
    <name type="scientific">Exiguobacterium aurantiacum</name>
    <dbReference type="NCBI Taxonomy" id="33987"/>
    <lineage>
        <taxon>Bacteria</taxon>
        <taxon>Bacillati</taxon>
        <taxon>Bacillota</taxon>
        <taxon>Bacilli</taxon>
        <taxon>Bacillales</taxon>
        <taxon>Bacillales Family XII. Incertae Sedis</taxon>
        <taxon>Exiguobacterium</taxon>
    </lineage>
</organism>
<dbReference type="Proteomes" id="UP000254060">
    <property type="component" value="Unassembled WGS sequence"/>
</dbReference>
<gene>
    <name evidence="1" type="ORF">NCTC13163_02688</name>
</gene>
<evidence type="ECO:0000313" key="2">
    <source>
        <dbReference type="Proteomes" id="UP000254060"/>
    </source>
</evidence>
<dbReference type="OrthoDB" id="9930355at2"/>
<dbReference type="RefSeq" id="WP_029333736.1">
    <property type="nucleotide sequence ID" value="NZ_UGGP01000001.1"/>
</dbReference>
<dbReference type="AlphaFoldDB" id="A0A377FWS9"/>